<sequence length="469" mass="52029">MSEPTVKLRAAPKKYRSKVWEYFGFRDGTSDEDNKPTCKVCYADILCKSGNTTNMSNHLKRKHCIDISSASSATSGPQSTPVGKPSANKSSNAKIPDMFNMKQKLSTSNDRHKALTQATAAFIHVAMDMRPFSVVENKGFQYLMKIAEPRYCLPSRTFFCQHCTPRVKNRVMNELRCCESLAITTDSWTSRATVNYLTVTAHTISTDWEISSYTLETQAFSESHTAENLSLSLVDTVKRWNLERHGKGPTVTTDNAMNIVKAVRLSELKHIPCFAHTLNLATQKGLGIKEMDRLLGRVRRIVGLFHRSTTAAAVLRSLQSQLDVITLSDTDNQNLEAALKILGPINTATILLCSDSSPTVSLIHPMNEMLLVQMKIMRGDNAFVKAVKDAIVKNLLPRYAEPDLLDMLHVAAALDPRFKSLPYIPEGDRHDISKSMSKKAMAIASMQSDVKVKDEPSSPEDSSTGTAQL</sequence>
<protein>
    <submittedName>
        <fullName evidence="11">ZBED1-like protein</fullName>
    </submittedName>
</protein>
<proteinExistence type="predicted"/>
<dbReference type="PANTHER" id="PTHR46481">
    <property type="entry name" value="ZINC FINGER BED DOMAIN-CONTAINING PROTEIN 4"/>
    <property type="match status" value="1"/>
</dbReference>
<evidence type="ECO:0000256" key="9">
    <source>
        <dbReference type="SAM" id="MobiDB-lite"/>
    </source>
</evidence>
<evidence type="ECO:0000256" key="7">
    <source>
        <dbReference type="ARBA" id="ARBA00023242"/>
    </source>
</evidence>
<dbReference type="InterPro" id="IPR036236">
    <property type="entry name" value="Znf_C2H2_sf"/>
</dbReference>
<evidence type="ECO:0000313" key="11">
    <source>
        <dbReference type="EMBL" id="WAR09431.1"/>
    </source>
</evidence>
<feature type="compositionally biased region" description="Polar residues" evidence="9">
    <location>
        <begin position="459"/>
        <end position="469"/>
    </location>
</feature>
<evidence type="ECO:0000256" key="8">
    <source>
        <dbReference type="PROSITE-ProRule" id="PRU00027"/>
    </source>
</evidence>
<dbReference type="Proteomes" id="UP001164746">
    <property type="component" value="Chromosome 6"/>
</dbReference>
<dbReference type="SMART" id="SM00614">
    <property type="entry name" value="ZnF_BED"/>
    <property type="match status" value="1"/>
</dbReference>
<evidence type="ECO:0000256" key="3">
    <source>
        <dbReference type="ARBA" id="ARBA00022771"/>
    </source>
</evidence>
<dbReference type="SUPFAM" id="SSF140996">
    <property type="entry name" value="Hermes dimerisation domain"/>
    <property type="match status" value="1"/>
</dbReference>
<keyword evidence="7" id="KW-0539">Nucleus</keyword>
<evidence type="ECO:0000313" key="12">
    <source>
        <dbReference type="Proteomes" id="UP001164746"/>
    </source>
</evidence>
<dbReference type="InterPro" id="IPR052035">
    <property type="entry name" value="ZnF_BED_domain_contain"/>
</dbReference>
<dbReference type="InterPro" id="IPR003656">
    <property type="entry name" value="Znf_BED"/>
</dbReference>
<keyword evidence="5" id="KW-0805">Transcription regulation</keyword>
<dbReference type="Pfam" id="PF02892">
    <property type="entry name" value="zf-BED"/>
    <property type="match status" value="1"/>
</dbReference>
<dbReference type="PANTHER" id="PTHR46481:SF10">
    <property type="entry name" value="ZINC FINGER BED DOMAIN-CONTAINING PROTEIN 39"/>
    <property type="match status" value="1"/>
</dbReference>
<evidence type="ECO:0000256" key="2">
    <source>
        <dbReference type="ARBA" id="ARBA00022723"/>
    </source>
</evidence>
<keyword evidence="12" id="KW-1185">Reference proteome</keyword>
<dbReference type="PROSITE" id="PS50808">
    <property type="entry name" value="ZF_BED"/>
    <property type="match status" value="1"/>
</dbReference>
<organism evidence="11 12">
    <name type="scientific">Mya arenaria</name>
    <name type="common">Soft-shell clam</name>
    <dbReference type="NCBI Taxonomy" id="6604"/>
    <lineage>
        <taxon>Eukaryota</taxon>
        <taxon>Metazoa</taxon>
        <taxon>Spiralia</taxon>
        <taxon>Lophotrochozoa</taxon>
        <taxon>Mollusca</taxon>
        <taxon>Bivalvia</taxon>
        <taxon>Autobranchia</taxon>
        <taxon>Heteroconchia</taxon>
        <taxon>Euheterodonta</taxon>
        <taxon>Imparidentia</taxon>
        <taxon>Neoheterodontei</taxon>
        <taxon>Myida</taxon>
        <taxon>Myoidea</taxon>
        <taxon>Myidae</taxon>
        <taxon>Mya</taxon>
    </lineage>
</organism>
<keyword evidence="4" id="KW-0862">Zinc</keyword>
<evidence type="ECO:0000256" key="6">
    <source>
        <dbReference type="ARBA" id="ARBA00023163"/>
    </source>
</evidence>
<dbReference type="SUPFAM" id="SSF57667">
    <property type="entry name" value="beta-beta-alpha zinc fingers"/>
    <property type="match status" value="1"/>
</dbReference>
<gene>
    <name evidence="11" type="ORF">MAR_019389</name>
</gene>
<feature type="region of interest" description="Disordered" evidence="9">
    <location>
        <begin position="70"/>
        <end position="95"/>
    </location>
</feature>
<name>A0ABY7EQH8_MYAAR</name>
<dbReference type="SUPFAM" id="SSF53098">
    <property type="entry name" value="Ribonuclease H-like"/>
    <property type="match status" value="1"/>
</dbReference>
<evidence type="ECO:0000256" key="1">
    <source>
        <dbReference type="ARBA" id="ARBA00004123"/>
    </source>
</evidence>
<accession>A0ABY7EQH8</accession>
<keyword evidence="3 8" id="KW-0863">Zinc-finger</keyword>
<reference evidence="11" key="1">
    <citation type="submission" date="2022-11" db="EMBL/GenBank/DDBJ databases">
        <title>Centuries of genome instability and evolution in soft-shell clam transmissible cancer (bioRxiv).</title>
        <authorList>
            <person name="Hart S.F.M."/>
            <person name="Yonemitsu M.A."/>
            <person name="Giersch R.M."/>
            <person name="Beal B.F."/>
            <person name="Arriagada G."/>
            <person name="Davis B.W."/>
            <person name="Ostrander E.A."/>
            <person name="Goff S.P."/>
            <person name="Metzger M.J."/>
        </authorList>
    </citation>
    <scope>NUCLEOTIDE SEQUENCE</scope>
    <source>
        <strain evidence="11">MELC-2E11</strain>
        <tissue evidence="11">Siphon/mantle</tissue>
    </source>
</reference>
<feature type="compositionally biased region" description="Low complexity" evidence="9">
    <location>
        <begin position="70"/>
        <end position="81"/>
    </location>
</feature>
<feature type="domain" description="BED-type" evidence="10">
    <location>
        <begin position="14"/>
        <end position="70"/>
    </location>
</feature>
<evidence type="ECO:0000259" key="10">
    <source>
        <dbReference type="PROSITE" id="PS50808"/>
    </source>
</evidence>
<comment type="subcellular location">
    <subcellularLocation>
        <location evidence="1">Nucleus</location>
    </subcellularLocation>
</comment>
<dbReference type="InterPro" id="IPR012337">
    <property type="entry name" value="RNaseH-like_sf"/>
</dbReference>
<dbReference type="EMBL" id="CP111017">
    <property type="protein sequence ID" value="WAR09431.1"/>
    <property type="molecule type" value="Genomic_DNA"/>
</dbReference>
<evidence type="ECO:0000256" key="5">
    <source>
        <dbReference type="ARBA" id="ARBA00023015"/>
    </source>
</evidence>
<keyword evidence="2" id="KW-0479">Metal-binding</keyword>
<keyword evidence="6" id="KW-0804">Transcription</keyword>
<feature type="region of interest" description="Disordered" evidence="9">
    <location>
        <begin position="445"/>
        <end position="469"/>
    </location>
</feature>
<evidence type="ECO:0000256" key="4">
    <source>
        <dbReference type="ARBA" id="ARBA00022833"/>
    </source>
</evidence>